<keyword evidence="3" id="KW-1185">Reference proteome</keyword>
<dbReference type="EMBL" id="MU404350">
    <property type="protein sequence ID" value="KAI1619122.1"/>
    <property type="molecule type" value="Genomic_DNA"/>
</dbReference>
<accession>A0AAN6E7S4</accession>
<sequence length="288" mass="32974">MSARKRLAEEDVPPQPPAKSRREVHGLNAQQTPGEVHIYTIKLYSRKKALSNDPHPHANDNNDDAHLIRSHPRERQENVRVPCAPTSTEEELSSQASETEANVKIEYVDDNYVRYDDIGCSEWLEPVNVSVTTVRGLSVGEQIGYCRAKLVRKEKIRTRFHESMRKPIFELVLLAFDLFDRYGRLIHDYKHHPVRKGSGIWGTELDRRDILLIEYVHVDERHRGQGIGVSMLGILRDVVSHKARNGDFVTIVWPESPKESRFPQIMEYLIGSSIGISIADDPDLARIK</sequence>
<evidence type="ECO:0000256" key="1">
    <source>
        <dbReference type="SAM" id="MobiDB-lite"/>
    </source>
</evidence>
<evidence type="ECO:0000313" key="3">
    <source>
        <dbReference type="Proteomes" id="UP001203852"/>
    </source>
</evidence>
<dbReference type="AlphaFoldDB" id="A0AAN6E7S4"/>
<dbReference type="Proteomes" id="UP001203852">
    <property type="component" value="Unassembled WGS sequence"/>
</dbReference>
<gene>
    <name evidence="2" type="ORF">EDD36DRAFT_460752</name>
</gene>
<proteinExistence type="predicted"/>
<evidence type="ECO:0000313" key="2">
    <source>
        <dbReference type="EMBL" id="KAI1619122.1"/>
    </source>
</evidence>
<feature type="region of interest" description="Disordered" evidence="1">
    <location>
        <begin position="70"/>
        <end position="97"/>
    </location>
</feature>
<protein>
    <submittedName>
        <fullName evidence="2">Uncharacterized protein</fullName>
    </submittedName>
</protein>
<name>A0AAN6E7S4_9EURO</name>
<comment type="caution">
    <text evidence="2">The sequence shown here is derived from an EMBL/GenBank/DDBJ whole genome shotgun (WGS) entry which is preliminary data.</text>
</comment>
<organism evidence="2 3">
    <name type="scientific">Exophiala viscosa</name>
    <dbReference type="NCBI Taxonomy" id="2486360"/>
    <lineage>
        <taxon>Eukaryota</taxon>
        <taxon>Fungi</taxon>
        <taxon>Dikarya</taxon>
        <taxon>Ascomycota</taxon>
        <taxon>Pezizomycotina</taxon>
        <taxon>Eurotiomycetes</taxon>
        <taxon>Chaetothyriomycetidae</taxon>
        <taxon>Chaetothyriales</taxon>
        <taxon>Herpotrichiellaceae</taxon>
        <taxon>Exophiala</taxon>
    </lineage>
</organism>
<reference evidence="2" key="1">
    <citation type="journal article" date="2022" name="bioRxiv">
        <title>Deciphering the potential niche of two novel black yeast fungi from a biological soil crust based on their genomes, phenotypes, and melanin regulation.</title>
        <authorList>
            <consortium name="DOE Joint Genome Institute"/>
            <person name="Carr E.C."/>
            <person name="Barton Q."/>
            <person name="Grambo S."/>
            <person name="Sullivan M."/>
            <person name="Renfro C.M."/>
            <person name="Kuo A."/>
            <person name="Pangilinan J."/>
            <person name="Lipzen A."/>
            <person name="Keymanesh K."/>
            <person name="Savage E."/>
            <person name="Barry K."/>
            <person name="Grigoriev I.V."/>
            <person name="Riekhof W.R."/>
            <person name="Harris S.S."/>
        </authorList>
    </citation>
    <scope>NUCLEOTIDE SEQUENCE</scope>
    <source>
        <strain evidence="2">JF 03-4F</strain>
    </source>
</reference>
<feature type="region of interest" description="Disordered" evidence="1">
    <location>
        <begin position="1"/>
        <end position="35"/>
    </location>
</feature>